<comment type="subcellular location">
    <subcellularLocation>
        <location evidence="1">Nucleus</location>
    </subcellularLocation>
</comment>
<dbReference type="GO" id="GO:0043565">
    <property type="term" value="F:sequence-specific DNA binding"/>
    <property type="evidence" value="ECO:0007669"/>
    <property type="project" value="TreeGrafter"/>
</dbReference>
<dbReference type="AlphaFoldDB" id="A0A8C6X9Y9"/>
<evidence type="ECO:0000256" key="6">
    <source>
        <dbReference type="ARBA" id="ARBA00023242"/>
    </source>
</evidence>
<keyword evidence="5" id="KW-0862">Zinc</keyword>
<dbReference type="FunFam" id="3.30.160.60:FF:001498">
    <property type="entry name" value="Zinc finger protein 404"/>
    <property type="match status" value="1"/>
</dbReference>
<evidence type="ECO:0000259" key="8">
    <source>
        <dbReference type="PROSITE" id="PS50157"/>
    </source>
</evidence>
<dbReference type="GO" id="GO:0008270">
    <property type="term" value="F:zinc ion binding"/>
    <property type="evidence" value="ECO:0007669"/>
    <property type="project" value="UniProtKB-KW"/>
</dbReference>
<reference evidence="9" key="1">
    <citation type="submission" date="2025-08" db="UniProtKB">
        <authorList>
            <consortium name="Ensembl"/>
        </authorList>
    </citation>
    <scope>IDENTIFICATION</scope>
</reference>
<dbReference type="GO" id="GO:0005634">
    <property type="term" value="C:nucleus"/>
    <property type="evidence" value="ECO:0007669"/>
    <property type="project" value="UniProtKB-SubCell"/>
</dbReference>
<name>A0A8C6X9Y9_NAJNA</name>
<dbReference type="GO" id="GO:0000981">
    <property type="term" value="F:DNA-binding transcription factor activity, RNA polymerase II-specific"/>
    <property type="evidence" value="ECO:0007669"/>
    <property type="project" value="TreeGrafter"/>
</dbReference>
<dbReference type="InterPro" id="IPR036236">
    <property type="entry name" value="Znf_C2H2_sf"/>
</dbReference>
<evidence type="ECO:0000256" key="2">
    <source>
        <dbReference type="ARBA" id="ARBA00022723"/>
    </source>
</evidence>
<dbReference type="PROSITE" id="PS00028">
    <property type="entry name" value="ZINC_FINGER_C2H2_1"/>
    <property type="match status" value="2"/>
</dbReference>
<dbReference type="OrthoDB" id="8995410at2759"/>
<proteinExistence type="predicted"/>
<evidence type="ECO:0000256" key="7">
    <source>
        <dbReference type="PROSITE-ProRule" id="PRU00042"/>
    </source>
</evidence>
<dbReference type="Pfam" id="PF00096">
    <property type="entry name" value="zf-C2H2"/>
    <property type="match status" value="2"/>
</dbReference>
<keyword evidence="6" id="KW-0539">Nucleus</keyword>
<organism evidence="9 10">
    <name type="scientific">Naja naja</name>
    <name type="common">Indian cobra</name>
    <dbReference type="NCBI Taxonomy" id="35670"/>
    <lineage>
        <taxon>Eukaryota</taxon>
        <taxon>Metazoa</taxon>
        <taxon>Chordata</taxon>
        <taxon>Craniata</taxon>
        <taxon>Vertebrata</taxon>
        <taxon>Euteleostomi</taxon>
        <taxon>Lepidosauria</taxon>
        <taxon>Squamata</taxon>
        <taxon>Bifurcata</taxon>
        <taxon>Unidentata</taxon>
        <taxon>Episquamata</taxon>
        <taxon>Toxicofera</taxon>
        <taxon>Serpentes</taxon>
        <taxon>Colubroidea</taxon>
        <taxon>Elapidae</taxon>
        <taxon>Elapinae</taxon>
        <taxon>Naja</taxon>
    </lineage>
</organism>
<dbReference type="GeneTree" id="ENSGT01150000286953"/>
<dbReference type="PANTHER" id="PTHR24408:SF34">
    <property type="entry name" value="ZINC FINGER PROTEIN 672-RELATED"/>
    <property type="match status" value="1"/>
</dbReference>
<dbReference type="PANTHER" id="PTHR24408">
    <property type="entry name" value="ZINC FINGER PROTEIN"/>
    <property type="match status" value="1"/>
</dbReference>
<feature type="domain" description="C2H2-type" evidence="8">
    <location>
        <begin position="11"/>
        <end position="38"/>
    </location>
</feature>
<keyword evidence="4 7" id="KW-0863">Zinc-finger</keyword>
<evidence type="ECO:0000313" key="9">
    <source>
        <dbReference type="Ensembl" id="ENSNNAP00000010974.1"/>
    </source>
</evidence>
<keyword evidence="3" id="KW-0677">Repeat</keyword>
<dbReference type="FunFam" id="3.30.160.60:FF:002005">
    <property type="entry name" value="Zinc finger protein 200"/>
    <property type="match status" value="1"/>
</dbReference>
<evidence type="ECO:0000256" key="1">
    <source>
        <dbReference type="ARBA" id="ARBA00004123"/>
    </source>
</evidence>
<dbReference type="SMART" id="SM00355">
    <property type="entry name" value="ZnF_C2H2"/>
    <property type="match status" value="2"/>
</dbReference>
<accession>A0A8C6X9Y9</accession>
<dbReference type="Proteomes" id="UP000694559">
    <property type="component" value="Unplaced"/>
</dbReference>
<dbReference type="Ensembl" id="ENSNNAT00000011477.1">
    <property type="protein sequence ID" value="ENSNNAP00000010974.1"/>
    <property type="gene ID" value="ENSNNAG00000007321.1"/>
</dbReference>
<reference evidence="9" key="2">
    <citation type="submission" date="2025-09" db="UniProtKB">
        <authorList>
            <consortium name="Ensembl"/>
        </authorList>
    </citation>
    <scope>IDENTIFICATION</scope>
</reference>
<keyword evidence="2" id="KW-0479">Metal-binding</keyword>
<dbReference type="OMA" id="HRMTHEE"/>
<evidence type="ECO:0000256" key="5">
    <source>
        <dbReference type="ARBA" id="ARBA00022833"/>
    </source>
</evidence>
<dbReference type="SUPFAM" id="SSF57667">
    <property type="entry name" value="beta-beta-alpha zinc fingers"/>
    <property type="match status" value="2"/>
</dbReference>
<evidence type="ECO:0000256" key="3">
    <source>
        <dbReference type="ARBA" id="ARBA00022737"/>
    </source>
</evidence>
<sequence length="97" mass="11122">IAAIAQAEGPFTCSLCWKVFKKPSHLHQHQIIHTGEKPFSCSICQKSFNRRESLKRHVRTHSDLLRRFAQSSSLAEHQRLHVVARPQRCPTYAPVGH</sequence>
<protein>
    <recommendedName>
        <fullName evidence="8">C2H2-type domain-containing protein</fullName>
    </recommendedName>
</protein>
<dbReference type="Gene3D" id="3.30.160.60">
    <property type="entry name" value="Classic Zinc Finger"/>
    <property type="match status" value="2"/>
</dbReference>
<keyword evidence="10" id="KW-1185">Reference proteome</keyword>
<evidence type="ECO:0000256" key="4">
    <source>
        <dbReference type="ARBA" id="ARBA00022771"/>
    </source>
</evidence>
<dbReference type="InterPro" id="IPR013087">
    <property type="entry name" value="Znf_C2H2_type"/>
</dbReference>
<evidence type="ECO:0000313" key="10">
    <source>
        <dbReference type="Proteomes" id="UP000694559"/>
    </source>
</evidence>
<dbReference type="PROSITE" id="PS50157">
    <property type="entry name" value="ZINC_FINGER_C2H2_2"/>
    <property type="match status" value="2"/>
</dbReference>
<feature type="domain" description="C2H2-type" evidence="8">
    <location>
        <begin position="39"/>
        <end position="62"/>
    </location>
</feature>